<evidence type="ECO:0000256" key="4">
    <source>
        <dbReference type="ARBA" id="ARBA00031845"/>
    </source>
</evidence>
<accession>A0AAD6Q0S7</accession>
<evidence type="ECO:0000256" key="3">
    <source>
        <dbReference type="ARBA" id="ARBA00023254"/>
    </source>
</evidence>
<dbReference type="GO" id="GO:0051321">
    <property type="term" value="P:meiotic cell cycle"/>
    <property type="evidence" value="ECO:0007669"/>
    <property type="project" value="UniProtKB-KW"/>
</dbReference>
<protein>
    <recommendedName>
        <fullName evidence="4">Protein ZIP4 homolog</fullName>
    </recommendedName>
</protein>
<keyword evidence="3" id="KW-0469">Meiosis</keyword>
<dbReference type="InterPro" id="IPR039057">
    <property type="entry name" value="Spo22/ZIP4"/>
</dbReference>
<organism evidence="5 6">
    <name type="scientific">Populus alba x Populus x berolinensis</name>
    <dbReference type="NCBI Taxonomy" id="444605"/>
    <lineage>
        <taxon>Eukaryota</taxon>
        <taxon>Viridiplantae</taxon>
        <taxon>Streptophyta</taxon>
        <taxon>Embryophyta</taxon>
        <taxon>Tracheophyta</taxon>
        <taxon>Spermatophyta</taxon>
        <taxon>Magnoliopsida</taxon>
        <taxon>eudicotyledons</taxon>
        <taxon>Gunneridae</taxon>
        <taxon>Pentapetalae</taxon>
        <taxon>rosids</taxon>
        <taxon>fabids</taxon>
        <taxon>Malpighiales</taxon>
        <taxon>Salicaceae</taxon>
        <taxon>Saliceae</taxon>
        <taxon>Populus</taxon>
    </lineage>
</organism>
<dbReference type="Proteomes" id="UP001164929">
    <property type="component" value="Chromosome 14"/>
</dbReference>
<dbReference type="Pfam" id="PF03987">
    <property type="entry name" value="Autophagy_act_C"/>
    <property type="match status" value="1"/>
</dbReference>
<keyword evidence="2" id="KW-0072">Autophagy</keyword>
<dbReference type="PANTHER" id="PTHR40375">
    <property type="entry name" value="SPORULATION-SPECIFIC PROTEIN 22"/>
    <property type="match status" value="1"/>
</dbReference>
<dbReference type="Gene3D" id="1.25.40.10">
    <property type="entry name" value="Tetratricopeptide repeat domain"/>
    <property type="match status" value="2"/>
</dbReference>
<reference evidence="5" key="1">
    <citation type="journal article" date="2023" name="Mol. Ecol. Resour.">
        <title>Chromosome-level genome assembly of a triploid poplar Populus alba 'Berolinensis'.</title>
        <authorList>
            <person name="Chen S."/>
            <person name="Yu Y."/>
            <person name="Wang X."/>
            <person name="Wang S."/>
            <person name="Zhang T."/>
            <person name="Zhou Y."/>
            <person name="He R."/>
            <person name="Meng N."/>
            <person name="Wang Y."/>
            <person name="Liu W."/>
            <person name="Liu Z."/>
            <person name="Liu J."/>
            <person name="Guo Q."/>
            <person name="Huang H."/>
            <person name="Sederoff R.R."/>
            <person name="Wang G."/>
            <person name="Qu G."/>
            <person name="Chen S."/>
        </authorList>
    </citation>
    <scope>NUCLEOTIDE SEQUENCE</scope>
    <source>
        <strain evidence="5">SC-2020</strain>
    </source>
</reference>
<gene>
    <name evidence="5" type="ORF">NC653_033802</name>
</gene>
<evidence type="ECO:0000256" key="2">
    <source>
        <dbReference type="ARBA" id="ARBA00023006"/>
    </source>
</evidence>
<dbReference type="InterPro" id="IPR011990">
    <property type="entry name" value="TPR-like_helical_dom_sf"/>
</dbReference>
<comment type="caution">
    <text evidence="5">The sequence shown here is derived from an EMBL/GenBank/DDBJ whole genome shotgun (WGS) entry which is preliminary data.</text>
</comment>
<name>A0AAD6Q0S7_9ROSI</name>
<dbReference type="GO" id="GO:0090173">
    <property type="term" value="P:regulation of synaptonemal complex assembly"/>
    <property type="evidence" value="ECO:0007669"/>
    <property type="project" value="InterPro"/>
</dbReference>
<evidence type="ECO:0000256" key="1">
    <source>
        <dbReference type="ARBA" id="ARBA00022786"/>
    </source>
</evidence>
<keyword evidence="1" id="KW-0833">Ubl conjugation pathway</keyword>
<dbReference type="PANTHER" id="PTHR40375:SF2">
    <property type="entry name" value="SPORULATION-SPECIFIC PROTEIN 22"/>
    <property type="match status" value="1"/>
</dbReference>
<dbReference type="GO" id="GO:0019787">
    <property type="term" value="F:ubiquitin-like protein transferase activity"/>
    <property type="evidence" value="ECO:0007669"/>
    <property type="project" value="InterPro"/>
</dbReference>
<dbReference type="Pfam" id="PF08631">
    <property type="entry name" value="SPO22"/>
    <property type="match status" value="1"/>
</dbReference>
<keyword evidence="6" id="KW-1185">Reference proteome</keyword>
<dbReference type="InterPro" id="IPR013940">
    <property type="entry name" value="Spo22/ZIP4/TEX11"/>
</dbReference>
<dbReference type="AlphaFoldDB" id="A0AAD6Q0S7"/>
<proteinExistence type="predicted"/>
<dbReference type="InterPro" id="IPR007135">
    <property type="entry name" value="Atg3/Atg10"/>
</dbReference>
<dbReference type="SUPFAM" id="SSF48452">
    <property type="entry name" value="TPR-like"/>
    <property type="match status" value="1"/>
</dbReference>
<evidence type="ECO:0000313" key="5">
    <source>
        <dbReference type="EMBL" id="KAJ6973580.1"/>
    </source>
</evidence>
<dbReference type="GO" id="GO:0006914">
    <property type="term" value="P:autophagy"/>
    <property type="evidence" value="ECO:0007669"/>
    <property type="project" value="UniProtKB-KW"/>
</dbReference>
<evidence type="ECO:0000313" key="6">
    <source>
        <dbReference type="Proteomes" id="UP001164929"/>
    </source>
</evidence>
<sequence length="1256" mass="139582">MKITEMYSPDLRKPDQFIQSNHLHQHLLSQIESLIIQTENLSPNYHSLPETISSDLRQTLTHLTQLPPFPNSLKLHIWKLAYRLWNACIDISNAVSILPSSPSPSPSSSFVENHAKLRHIAADMISLAGDVTSVTSPAVKSASFYLKTGLIWHDLRTFDLASSCFERATDIVSKLDIAAISDSGERKMLLDLNLARSRTAWEISDRNLAIILLTRAKTLLFGSSDHYKQLANQYLIFGKSVLSKNNDTDSSLKEALKLMSEALDLSEKGSSAARTREQIMELKELRSKSLRFISAVHLQKGEYESVIKCVKVLREGNGGGDGGDQHASLPVLAMKAWLGLGRYGEAEKELRDMVVNKGIPESVWVSAVEAYFDAAGTAGAETVKGVFLGLLGRCQVSARAAFRVANRVLGRVGSGGEGSSLRTKVVADLVSDERVVALFASEATAKERAAMHAVLWNCASEHFRSKDYETSAVMFEKSLLYISHDIENRILRAKGFRVLCLCYLGLSQLDRAQEYINEAEKLEPNIACAFLKFKIYLQNNDHSGAINQVQAMKTCFDFTPDFLCLSAHEAVACHALPVAISSLSNLLSFYTLGRSMPTTEVVVLRTLITILIQDPGNEVEVLKFMKRVHDRASELGTECFFGKEETGRREKNWFAVTSWNIGTTCGKEKKYELCAEFLRLVSGFYGLVDCQEEENSIMVCKSLILSVTAMVASENQKKTALTDSEVKQAVELLDRAGKILTSISAGTQLGGDKITTVEPDLFFVHTFNAYDIYGRLDNCGPQQQLHFVKSFAGSKACDPKHLLQIGLSASQGPRSNPEVASFALNECLSGLLSSPSPGYPDVALIVRRLIALASIHKGDSDDNAVHNLYKQAYRIMVGLKEGEYPTEEGKWLAMTAWNRAAVPVRLGQVDAAQRWMDAGLELAREVSGMETYRACMEDFATAFNKKSQSHSNAGCAFVWLVVIPLTEEYLRKYKFISAIDAQLLDIWDRRSVFALGSPNLKMFNESGDQIEFSEGDEDGFFKTLQIPSCVFWTSKCHPNDFSVAAHVFTERWERNNSSSPSWFWVNSPKGPPFLASSQHVEGYLSLESICVLVSAEDSNEEVSCTVEEEAGFSEIEGAADSATLVQSNRHEAHYYDFHIVYSASYRVPVLYFRAYCSDGRPLLLNEIEKDLPACSSKVLLETKWTFITQEEHPFLNRPWYKLHPCGTSEWMKLLCLGDEVAAKNGLAIELYLVSWFSVVGQVVGLKTPLEMVKKSV</sequence>
<dbReference type="Gene3D" id="3.30.1460.50">
    <property type="match status" value="1"/>
</dbReference>
<dbReference type="EMBL" id="JAQIZT010000014">
    <property type="protein sequence ID" value="KAJ6973580.1"/>
    <property type="molecule type" value="Genomic_DNA"/>
</dbReference>